<sequence>MCLLAQPVGNAGGFSYLYTVAKNFNLPSILNVTYENDVQRVGTVSENSLIGGRVIGIEGICFTLMACTHGYGMENIYDSRKLVLDEKFRKYTK</sequence>
<comment type="caution">
    <text evidence="1">The sequence shown here is derived from an EMBL/GenBank/DDBJ whole genome shotgun (WGS) entry which is preliminary data.</text>
</comment>
<organism evidence="1 2">
    <name type="scientific">Lachnospira eligens</name>
    <dbReference type="NCBI Taxonomy" id="39485"/>
    <lineage>
        <taxon>Bacteria</taxon>
        <taxon>Bacillati</taxon>
        <taxon>Bacillota</taxon>
        <taxon>Clostridia</taxon>
        <taxon>Lachnospirales</taxon>
        <taxon>Lachnospiraceae</taxon>
        <taxon>Lachnospira</taxon>
    </lineage>
</organism>
<protein>
    <submittedName>
        <fullName evidence="1">Uncharacterized protein</fullName>
    </submittedName>
</protein>
<evidence type="ECO:0000313" key="1">
    <source>
        <dbReference type="EMBL" id="RHL71094.1"/>
    </source>
</evidence>
<dbReference type="EMBL" id="QROY01000002">
    <property type="protein sequence ID" value="RHL71094.1"/>
    <property type="molecule type" value="Genomic_DNA"/>
</dbReference>
<name>A0A415MEP9_9FIRM</name>
<dbReference type="AlphaFoldDB" id="A0A415MEP9"/>
<proteinExistence type="predicted"/>
<evidence type="ECO:0000313" key="2">
    <source>
        <dbReference type="Proteomes" id="UP000285201"/>
    </source>
</evidence>
<dbReference type="Proteomes" id="UP000285201">
    <property type="component" value="Unassembled WGS sequence"/>
</dbReference>
<gene>
    <name evidence="1" type="ORF">DW007_02810</name>
</gene>
<reference evidence="1 2" key="1">
    <citation type="submission" date="2018-08" db="EMBL/GenBank/DDBJ databases">
        <title>A genome reference for cultivated species of the human gut microbiota.</title>
        <authorList>
            <person name="Zou Y."/>
            <person name="Xue W."/>
            <person name="Luo G."/>
        </authorList>
    </citation>
    <scope>NUCLEOTIDE SEQUENCE [LARGE SCALE GENOMIC DNA]</scope>
    <source>
        <strain evidence="1 2">AF36-7BH</strain>
    </source>
</reference>
<accession>A0A415MEP9</accession>